<sequence length="337" mass="37630">MCRTNSNNVSCQYLSGSTTPSSDSRGRTEQSAVGDENLTALAQQILEATRRSDIRAASVQPYIVVNLLKDLFEAGCPQLPTMDLLSGRLWLLQNHEAVVSVVETLMQQGFTPQVALDFLASLPAEYCMQERPLADITQIVNASIHQLRDLGFSDRNLTQLVEKSPHVLLASTKIHRSMFTKLKSLFTKSDAMKVAVTCPEVFSQSWTKTNKIFDYAFFTMCYTQPQIVQSGVLACPLHKLQDRHAFLSRAGFFVEVKKKNDPRLNPNPPLRFIVKASDADFASEFGGLSEEEYSSFLAMRELERDEEENEVDGTDRDSDTDSDLDSSDSDSDSCEGR</sequence>
<keyword evidence="2" id="KW-0809">Transit peptide</keyword>
<feature type="region of interest" description="Disordered" evidence="3">
    <location>
        <begin position="1"/>
        <end position="33"/>
    </location>
</feature>
<dbReference type="InterPro" id="IPR003690">
    <property type="entry name" value="MTERF"/>
</dbReference>
<evidence type="ECO:0000256" key="2">
    <source>
        <dbReference type="ARBA" id="ARBA00022946"/>
    </source>
</evidence>
<reference evidence="4" key="1">
    <citation type="journal article" date="2023" name="G3 (Bethesda)">
        <title>A reference genome for the long-term kleptoplast-retaining sea slug Elysia crispata morphotype clarki.</title>
        <authorList>
            <person name="Eastman K.E."/>
            <person name="Pendleton A.L."/>
            <person name="Shaikh M.A."/>
            <person name="Suttiyut T."/>
            <person name="Ogas R."/>
            <person name="Tomko P."/>
            <person name="Gavelis G."/>
            <person name="Widhalm J.R."/>
            <person name="Wisecaver J.H."/>
        </authorList>
    </citation>
    <scope>NUCLEOTIDE SEQUENCE</scope>
    <source>
        <strain evidence="4">ECLA1</strain>
    </source>
</reference>
<proteinExistence type="inferred from homology"/>
<dbReference type="Proteomes" id="UP001283361">
    <property type="component" value="Unassembled WGS sequence"/>
</dbReference>
<comment type="similarity">
    <text evidence="1">Belongs to the mTERF family.</text>
</comment>
<dbReference type="Pfam" id="PF02536">
    <property type="entry name" value="mTERF"/>
    <property type="match status" value="1"/>
</dbReference>
<protein>
    <submittedName>
        <fullName evidence="4">Uncharacterized protein</fullName>
    </submittedName>
</protein>
<feature type="region of interest" description="Disordered" evidence="3">
    <location>
        <begin position="299"/>
        <end position="337"/>
    </location>
</feature>
<evidence type="ECO:0000256" key="3">
    <source>
        <dbReference type="SAM" id="MobiDB-lite"/>
    </source>
</evidence>
<keyword evidence="5" id="KW-1185">Reference proteome</keyword>
<feature type="compositionally biased region" description="Polar residues" evidence="3">
    <location>
        <begin position="1"/>
        <end position="23"/>
    </location>
</feature>
<name>A0AAE1A398_9GAST</name>
<dbReference type="EMBL" id="JAWDGP010002758">
    <property type="protein sequence ID" value="KAK3780123.1"/>
    <property type="molecule type" value="Genomic_DNA"/>
</dbReference>
<organism evidence="4 5">
    <name type="scientific">Elysia crispata</name>
    <name type="common">lettuce slug</name>
    <dbReference type="NCBI Taxonomy" id="231223"/>
    <lineage>
        <taxon>Eukaryota</taxon>
        <taxon>Metazoa</taxon>
        <taxon>Spiralia</taxon>
        <taxon>Lophotrochozoa</taxon>
        <taxon>Mollusca</taxon>
        <taxon>Gastropoda</taxon>
        <taxon>Heterobranchia</taxon>
        <taxon>Euthyneura</taxon>
        <taxon>Panpulmonata</taxon>
        <taxon>Sacoglossa</taxon>
        <taxon>Placobranchoidea</taxon>
        <taxon>Plakobranchidae</taxon>
        <taxon>Elysia</taxon>
    </lineage>
</organism>
<accession>A0AAE1A398</accession>
<comment type="caution">
    <text evidence="4">The sequence shown here is derived from an EMBL/GenBank/DDBJ whole genome shotgun (WGS) entry which is preliminary data.</text>
</comment>
<dbReference type="AlphaFoldDB" id="A0AAE1A398"/>
<dbReference type="Gene3D" id="1.25.70.10">
    <property type="entry name" value="Transcription termination factor 3, mitochondrial"/>
    <property type="match status" value="1"/>
</dbReference>
<evidence type="ECO:0000313" key="5">
    <source>
        <dbReference type="Proteomes" id="UP001283361"/>
    </source>
</evidence>
<feature type="compositionally biased region" description="Acidic residues" evidence="3">
    <location>
        <begin position="320"/>
        <end position="337"/>
    </location>
</feature>
<dbReference type="GO" id="GO:0003676">
    <property type="term" value="F:nucleic acid binding"/>
    <property type="evidence" value="ECO:0007669"/>
    <property type="project" value="InterPro"/>
</dbReference>
<gene>
    <name evidence="4" type="ORF">RRG08_051601</name>
</gene>
<evidence type="ECO:0000313" key="4">
    <source>
        <dbReference type="EMBL" id="KAK3780123.1"/>
    </source>
</evidence>
<evidence type="ECO:0000256" key="1">
    <source>
        <dbReference type="ARBA" id="ARBA00007692"/>
    </source>
</evidence>
<dbReference type="InterPro" id="IPR038538">
    <property type="entry name" value="MTERF_sf"/>
</dbReference>